<proteinExistence type="predicted"/>
<protein>
    <recommendedName>
        <fullName evidence="2">Condensation domain-containing protein</fullName>
    </recommendedName>
</protein>
<dbReference type="GO" id="GO:0043041">
    <property type="term" value="P:amino acid activation for nonribosomal peptide biosynthetic process"/>
    <property type="evidence" value="ECO:0007669"/>
    <property type="project" value="TreeGrafter"/>
</dbReference>
<reference evidence="3" key="2">
    <citation type="journal article" date="2019" name="IMA Fungus">
        <title>Genome sequencing and comparison of five Tilletia species to identify candidate genes for the detection of regulated species infecting wheat.</title>
        <authorList>
            <person name="Nguyen H.D.T."/>
            <person name="Sultana T."/>
            <person name="Kesanakurti P."/>
            <person name="Hambleton S."/>
        </authorList>
    </citation>
    <scope>NUCLEOTIDE SEQUENCE</scope>
    <source>
        <strain evidence="3">DAOMC 236422</strain>
    </source>
</reference>
<comment type="caution">
    <text evidence="3">The sequence shown here is derived from an EMBL/GenBank/DDBJ whole genome shotgun (WGS) entry which is preliminary data.</text>
</comment>
<dbReference type="GO" id="GO:0031177">
    <property type="term" value="F:phosphopantetheine binding"/>
    <property type="evidence" value="ECO:0007669"/>
    <property type="project" value="TreeGrafter"/>
</dbReference>
<dbReference type="PANTHER" id="PTHR45527:SF1">
    <property type="entry name" value="FATTY ACID SYNTHASE"/>
    <property type="match status" value="1"/>
</dbReference>
<dbReference type="GO" id="GO:0044550">
    <property type="term" value="P:secondary metabolite biosynthetic process"/>
    <property type="evidence" value="ECO:0007669"/>
    <property type="project" value="TreeGrafter"/>
</dbReference>
<name>A0A8X7T124_9BASI</name>
<evidence type="ECO:0000256" key="1">
    <source>
        <dbReference type="ARBA" id="ARBA00023268"/>
    </source>
</evidence>
<evidence type="ECO:0000313" key="4">
    <source>
        <dbReference type="Proteomes" id="UP000078113"/>
    </source>
</evidence>
<organism evidence="3 4">
    <name type="scientific">Tilletia walkeri</name>
    <dbReference type="NCBI Taxonomy" id="117179"/>
    <lineage>
        <taxon>Eukaryota</taxon>
        <taxon>Fungi</taxon>
        <taxon>Dikarya</taxon>
        <taxon>Basidiomycota</taxon>
        <taxon>Ustilaginomycotina</taxon>
        <taxon>Exobasidiomycetes</taxon>
        <taxon>Tilletiales</taxon>
        <taxon>Tilletiaceae</taxon>
        <taxon>Tilletia</taxon>
    </lineage>
</organism>
<evidence type="ECO:0000259" key="2">
    <source>
        <dbReference type="Pfam" id="PF00668"/>
    </source>
</evidence>
<dbReference type="GO" id="GO:0005737">
    <property type="term" value="C:cytoplasm"/>
    <property type="evidence" value="ECO:0007669"/>
    <property type="project" value="TreeGrafter"/>
</dbReference>
<evidence type="ECO:0000313" key="3">
    <source>
        <dbReference type="EMBL" id="KAE8257639.1"/>
    </source>
</evidence>
<dbReference type="EMBL" id="LWDG02001369">
    <property type="protein sequence ID" value="KAE8257639.1"/>
    <property type="molecule type" value="Genomic_DNA"/>
</dbReference>
<keyword evidence="4" id="KW-1185">Reference proteome</keyword>
<accession>A0A8X7T124</accession>
<keyword evidence="1" id="KW-0511">Multifunctional enzyme</keyword>
<feature type="domain" description="Condensation" evidence="2">
    <location>
        <begin position="6"/>
        <end position="290"/>
    </location>
</feature>
<dbReference type="Pfam" id="PF00668">
    <property type="entry name" value="Condensation"/>
    <property type="match status" value="1"/>
</dbReference>
<sequence length="303" mass="32694">MSVARERIATIYAAKKCSLVSGPQPAFSQVARYLAARDHAADRAFWATYLSGAEPLQLLNGARGDRERQPINTTHLGQVDLTSLAKRMRIPPSTLFLFALAVGLRLLTDQDDISFGLLLSGRTLPIAGIEKVIGPCINTTICRAMLKDAQTVQHSLMEFQVNLDEVHERGYLGLNDLSSAAHVDAAAIVNALAEYRNLPTSAGDEVASVSTDIFADTDLVGDDRANAPLMVSGGPDPSGGLRISATTDASIMSEQDAKWLVNHVSNILAWMDRTSCKESLQQLDVVDDAQFDAIMEWSVAPEA</sequence>
<dbReference type="Gene3D" id="3.30.559.30">
    <property type="entry name" value="Nonribosomal peptide synthetase, condensation domain"/>
    <property type="match status" value="1"/>
</dbReference>
<dbReference type="GO" id="GO:0003824">
    <property type="term" value="F:catalytic activity"/>
    <property type="evidence" value="ECO:0007669"/>
    <property type="project" value="InterPro"/>
</dbReference>
<reference evidence="3" key="1">
    <citation type="submission" date="2016-04" db="EMBL/GenBank/DDBJ databases">
        <authorList>
            <person name="Nguyen H.D."/>
            <person name="Samba Siva P."/>
            <person name="Cullis J."/>
            <person name="Levesque C.A."/>
            <person name="Hambleton S."/>
        </authorList>
    </citation>
    <scope>NUCLEOTIDE SEQUENCE</scope>
    <source>
        <strain evidence="3">DAOMC 236422</strain>
    </source>
</reference>
<dbReference type="PANTHER" id="PTHR45527">
    <property type="entry name" value="NONRIBOSOMAL PEPTIDE SYNTHETASE"/>
    <property type="match status" value="1"/>
</dbReference>
<feature type="non-terminal residue" evidence="3">
    <location>
        <position position="303"/>
    </location>
</feature>
<dbReference type="Proteomes" id="UP000078113">
    <property type="component" value="Unassembled WGS sequence"/>
</dbReference>
<dbReference type="AlphaFoldDB" id="A0A8X7T124"/>
<gene>
    <name evidence="3" type="ORF">A4X09_0g7888</name>
</gene>
<dbReference type="InterPro" id="IPR001242">
    <property type="entry name" value="Condensation_dom"/>
</dbReference>
<dbReference type="SUPFAM" id="SSF52777">
    <property type="entry name" value="CoA-dependent acyltransferases"/>
    <property type="match status" value="1"/>
</dbReference>